<comment type="subcellular location">
    <subcellularLocation>
        <location evidence="1">Nucleus</location>
    </subcellularLocation>
</comment>
<keyword evidence="9" id="KW-1185">Reference proteome</keyword>
<evidence type="ECO:0000259" key="6">
    <source>
        <dbReference type="Pfam" id="PF05699"/>
    </source>
</evidence>
<keyword evidence="5" id="KW-0539">Nucleus</keyword>
<dbReference type="GO" id="GO:0005634">
    <property type="term" value="C:nucleus"/>
    <property type="evidence" value="ECO:0007669"/>
    <property type="project" value="UniProtKB-SubCell"/>
</dbReference>
<dbReference type="InterPro" id="IPR012337">
    <property type="entry name" value="RNaseH-like_sf"/>
</dbReference>
<accession>A0A0R0HKF1</accession>
<proteinExistence type="predicted"/>
<evidence type="ECO:0000313" key="9">
    <source>
        <dbReference type="Proteomes" id="UP000008827"/>
    </source>
</evidence>
<evidence type="ECO:0000256" key="5">
    <source>
        <dbReference type="ARBA" id="ARBA00023242"/>
    </source>
</evidence>
<reference evidence="7" key="3">
    <citation type="submission" date="2018-07" db="EMBL/GenBank/DDBJ databases">
        <title>WGS assembly of Glycine max.</title>
        <authorList>
            <person name="Schmutz J."/>
            <person name="Cannon S."/>
            <person name="Schlueter J."/>
            <person name="Ma J."/>
            <person name="Mitros T."/>
            <person name="Nelson W."/>
            <person name="Hyten D."/>
            <person name="Song Q."/>
            <person name="Thelen J."/>
            <person name="Cheng J."/>
            <person name="Xu D."/>
            <person name="Hellsten U."/>
            <person name="May G."/>
            <person name="Yu Y."/>
            <person name="Sakurai T."/>
            <person name="Umezawa T."/>
            <person name="Bhattacharyya M."/>
            <person name="Sandhu D."/>
            <person name="Valliyodan B."/>
            <person name="Lindquist E."/>
            <person name="Peto M."/>
            <person name="Grant D."/>
            <person name="Shu S."/>
            <person name="Goodstein D."/>
            <person name="Barry K."/>
            <person name="Futrell-Griggs M."/>
            <person name="Abernathy B."/>
            <person name="Du J."/>
            <person name="Tian Z."/>
            <person name="Zhu L."/>
            <person name="Gill N."/>
            <person name="Joshi T."/>
            <person name="Libault M."/>
            <person name="Sethuraman A."/>
            <person name="Zhang X."/>
            <person name="Shinozaki K."/>
            <person name="Nguyen H."/>
            <person name="Wing R."/>
            <person name="Cregan P."/>
            <person name="Specht J."/>
            <person name="Grimwood J."/>
            <person name="Rokhsar D."/>
            <person name="Stacey G."/>
            <person name="Shoemaker R."/>
            <person name="Jackson S."/>
        </authorList>
    </citation>
    <scope>NUCLEOTIDE SEQUENCE</scope>
    <source>
        <tissue evidence="7">Callus</tissue>
    </source>
</reference>
<keyword evidence="4" id="KW-0862">Zinc</keyword>
<sequence>MTKIFCSFMEDWGIECKIFSLTLDNASSNNIMQESLKDRLLLHSNGLLCGGDYFHIRCVAHILNLIVQEGLKVVGSSIHKIRESIKYVKGSEGRMKALKDCVAKVGAINTKMGLRLDVVTRWNSSFLCLRDTSEKMCEFLHSFYEITELISGCFYPTSNLYFMQVRKIECLLIEIDYSMVLSFGCLLDPRYKFGFWRFYYSKLGLDSMAIKAKLKIVKHKLYILYNDYVKLYSKKETTCNVALSQMQKLSSQYHSNLDLLQYWKENKARFPELALLACGILSIQIITMASKSAFSISSRVLNKYRTTLLLEKCASLDMY</sequence>
<evidence type="ECO:0000313" key="8">
    <source>
        <dbReference type="EnsemblPlants" id="KRH30934"/>
    </source>
</evidence>
<organism evidence="7">
    <name type="scientific">Glycine max</name>
    <name type="common">Soybean</name>
    <name type="synonym">Glycine hispida</name>
    <dbReference type="NCBI Taxonomy" id="3847"/>
    <lineage>
        <taxon>Eukaryota</taxon>
        <taxon>Viridiplantae</taxon>
        <taxon>Streptophyta</taxon>
        <taxon>Embryophyta</taxon>
        <taxon>Tracheophyta</taxon>
        <taxon>Spermatophyta</taxon>
        <taxon>Magnoliopsida</taxon>
        <taxon>eudicotyledons</taxon>
        <taxon>Gunneridae</taxon>
        <taxon>Pentapetalae</taxon>
        <taxon>rosids</taxon>
        <taxon>fabids</taxon>
        <taxon>Fabales</taxon>
        <taxon>Fabaceae</taxon>
        <taxon>Papilionoideae</taxon>
        <taxon>50 kb inversion clade</taxon>
        <taxon>NPAAA clade</taxon>
        <taxon>indigoferoid/millettioid clade</taxon>
        <taxon>Phaseoleae</taxon>
        <taxon>Glycine</taxon>
        <taxon>Glycine subgen. Soja</taxon>
    </lineage>
</organism>
<dbReference type="PaxDb" id="3847-GLYMA11G33635.1"/>
<evidence type="ECO:0000256" key="1">
    <source>
        <dbReference type="ARBA" id="ARBA00004123"/>
    </source>
</evidence>
<dbReference type="InterPro" id="IPR008906">
    <property type="entry name" value="HATC_C_dom"/>
</dbReference>
<evidence type="ECO:0000313" key="7">
    <source>
        <dbReference type="EMBL" id="KRH30934.1"/>
    </source>
</evidence>
<dbReference type="GO" id="GO:0008270">
    <property type="term" value="F:zinc ion binding"/>
    <property type="evidence" value="ECO:0007669"/>
    <property type="project" value="UniProtKB-KW"/>
</dbReference>
<evidence type="ECO:0000256" key="3">
    <source>
        <dbReference type="ARBA" id="ARBA00022771"/>
    </source>
</evidence>
<name>A0A0R0HKF1_SOYBN</name>
<dbReference type="EnsemblPlants" id="KRH30934">
    <property type="protein sequence ID" value="KRH30934"/>
    <property type="gene ID" value="GLYMA_11G215900"/>
</dbReference>
<dbReference type="AlphaFoldDB" id="A0A0R0HKF1"/>
<dbReference type="GO" id="GO:0046983">
    <property type="term" value="F:protein dimerization activity"/>
    <property type="evidence" value="ECO:0007669"/>
    <property type="project" value="InterPro"/>
</dbReference>
<evidence type="ECO:0000256" key="4">
    <source>
        <dbReference type="ARBA" id="ARBA00022833"/>
    </source>
</evidence>
<reference evidence="8" key="2">
    <citation type="submission" date="2018-02" db="UniProtKB">
        <authorList>
            <consortium name="EnsemblPlants"/>
        </authorList>
    </citation>
    <scope>IDENTIFICATION</scope>
    <source>
        <strain evidence="8">Williams 82</strain>
    </source>
</reference>
<gene>
    <name evidence="7" type="ORF">GLYMA_11G215900</name>
</gene>
<dbReference type="STRING" id="3847.A0A0R0HKF1"/>
<dbReference type="EMBL" id="CM000844">
    <property type="protein sequence ID" value="KRH30934.1"/>
    <property type="molecule type" value="Genomic_DNA"/>
</dbReference>
<dbReference type="InterPro" id="IPR052035">
    <property type="entry name" value="ZnF_BED_domain_contain"/>
</dbReference>
<dbReference type="InParanoid" id="A0A0R0HKF1"/>
<dbReference type="Pfam" id="PF05699">
    <property type="entry name" value="Dimer_Tnp_hAT"/>
    <property type="match status" value="1"/>
</dbReference>
<dbReference type="Gramene" id="KRH30934">
    <property type="protein sequence ID" value="KRH30934"/>
    <property type="gene ID" value="GLYMA_11G215900"/>
</dbReference>
<dbReference type="PANTHER" id="PTHR46481">
    <property type="entry name" value="ZINC FINGER BED DOMAIN-CONTAINING PROTEIN 4"/>
    <property type="match status" value="1"/>
</dbReference>
<protein>
    <recommendedName>
        <fullName evidence="6">HAT C-terminal dimerisation domain-containing protein</fullName>
    </recommendedName>
</protein>
<evidence type="ECO:0000256" key="2">
    <source>
        <dbReference type="ARBA" id="ARBA00022723"/>
    </source>
</evidence>
<reference evidence="7 8" key="1">
    <citation type="journal article" date="2010" name="Nature">
        <title>Genome sequence of the palaeopolyploid soybean.</title>
        <authorList>
            <person name="Schmutz J."/>
            <person name="Cannon S.B."/>
            <person name="Schlueter J."/>
            <person name="Ma J."/>
            <person name="Mitros T."/>
            <person name="Nelson W."/>
            <person name="Hyten D.L."/>
            <person name="Song Q."/>
            <person name="Thelen J.J."/>
            <person name="Cheng J."/>
            <person name="Xu D."/>
            <person name="Hellsten U."/>
            <person name="May G.D."/>
            <person name="Yu Y."/>
            <person name="Sakurai T."/>
            <person name="Umezawa T."/>
            <person name="Bhattacharyya M.K."/>
            <person name="Sandhu D."/>
            <person name="Valliyodan B."/>
            <person name="Lindquist E."/>
            <person name="Peto M."/>
            <person name="Grant D."/>
            <person name="Shu S."/>
            <person name="Goodstein D."/>
            <person name="Barry K."/>
            <person name="Futrell-Griggs M."/>
            <person name="Abernathy B."/>
            <person name="Du J."/>
            <person name="Tian Z."/>
            <person name="Zhu L."/>
            <person name="Gill N."/>
            <person name="Joshi T."/>
            <person name="Libault M."/>
            <person name="Sethuraman A."/>
            <person name="Zhang X.-C."/>
            <person name="Shinozaki K."/>
            <person name="Nguyen H.T."/>
            <person name="Wing R.A."/>
            <person name="Cregan P."/>
            <person name="Specht J."/>
            <person name="Grimwood J."/>
            <person name="Rokhsar D."/>
            <person name="Stacey G."/>
            <person name="Shoemaker R.C."/>
            <person name="Jackson S.A."/>
        </authorList>
    </citation>
    <scope>NUCLEOTIDE SEQUENCE</scope>
    <source>
        <strain evidence="8">cv. Williams 82</strain>
        <tissue evidence="7">Callus</tissue>
    </source>
</reference>
<dbReference type="PANTHER" id="PTHR46481:SF10">
    <property type="entry name" value="ZINC FINGER BED DOMAIN-CONTAINING PROTEIN 39"/>
    <property type="match status" value="1"/>
</dbReference>
<dbReference type="Proteomes" id="UP000008827">
    <property type="component" value="Chromosome 11"/>
</dbReference>
<keyword evidence="2" id="KW-0479">Metal-binding</keyword>
<keyword evidence="3" id="KW-0863">Zinc-finger</keyword>
<feature type="domain" description="HAT C-terminal dimerisation" evidence="6">
    <location>
        <begin position="248"/>
        <end position="309"/>
    </location>
</feature>
<dbReference type="SUPFAM" id="SSF53098">
    <property type="entry name" value="Ribonuclease H-like"/>
    <property type="match status" value="1"/>
</dbReference>